<dbReference type="RefSeq" id="WP_169658668.1">
    <property type="nucleotide sequence ID" value="NZ_JABANE010000064.1"/>
</dbReference>
<comment type="subcellular location">
    <subcellularLocation>
        <location evidence="1">Secreted</location>
    </subcellularLocation>
</comment>
<dbReference type="Proteomes" id="UP000576082">
    <property type="component" value="Unassembled WGS sequence"/>
</dbReference>
<dbReference type="SUPFAM" id="SSF63829">
    <property type="entry name" value="Calcium-dependent phosphotriesterase"/>
    <property type="match status" value="1"/>
</dbReference>
<dbReference type="InterPro" id="IPR011042">
    <property type="entry name" value="6-blade_b-propeller_TolB-like"/>
</dbReference>
<dbReference type="PANTHER" id="PTHR10009:SF18">
    <property type="entry name" value="PROTEIN YELLOW-LIKE PROTEIN"/>
    <property type="match status" value="1"/>
</dbReference>
<sequence length="356" mass="40748">MKLKYLVLNIFFCLQFLTGCQKAEQIKDQDPLTLVSKSAEQWTGIAVSRNNRVFVNYPTWTDSITYSVAEIVDGKTIPYPSEMWNTKIGDFSFYAVQSVVCDGKNRLWVLDTYNKQFKGVAEGGPVLYVFDLSTDELLRSYNFPKENYFENSYYNDVRIDIEREVAYITDSGIGGIVVLNLETGASKRFLTGHKSVQPEVDHLMCDGIKWKNSVASDGIALSPDFSELYFIALTSHTLYKVKTSVLLEEKTTEQKVQSEVKKVTEIPATDGMLFDRKGNLWLGGLESNGINVLTKEGKMIHLLRDKRIRWADSFAKNLEREIFFTTSQIHLPEDKRGDYEVYKISMSLLDEYIEKQ</sequence>
<evidence type="ECO:0000256" key="1">
    <source>
        <dbReference type="ARBA" id="ARBA00004613"/>
    </source>
</evidence>
<keyword evidence="4" id="KW-1185">Reference proteome</keyword>
<proteinExistence type="predicted"/>
<protein>
    <recommendedName>
        <fullName evidence="5">Major royal jelly protein</fullName>
    </recommendedName>
</protein>
<dbReference type="AlphaFoldDB" id="A0A7X9RXD9"/>
<dbReference type="EMBL" id="JABANE010000064">
    <property type="protein sequence ID" value="NME70430.1"/>
    <property type="molecule type" value="Genomic_DNA"/>
</dbReference>
<evidence type="ECO:0000256" key="2">
    <source>
        <dbReference type="ARBA" id="ARBA00022525"/>
    </source>
</evidence>
<dbReference type="InterPro" id="IPR017996">
    <property type="entry name" value="MRJP/yellow-related"/>
</dbReference>
<dbReference type="Pfam" id="PF03022">
    <property type="entry name" value="MRJP"/>
    <property type="match status" value="1"/>
</dbReference>
<dbReference type="PROSITE" id="PS51257">
    <property type="entry name" value="PROKAR_LIPOPROTEIN"/>
    <property type="match status" value="1"/>
</dbReference>
<organism evidence="3 4">
    <name type="scientific">Flammeovirga aprica JL-4</name>
    <dbReference type="NCBI Taxonomy" id="694437"/>
    <lineage>
        <taxon>Bacteria</taxon>
        <taxon>Pseudomonadati</taxon>
        <taxon>Bacteroidota</taxon>
        <taxon>Cytophagia</taxon>
        <taxon>Cytophagales</taxon>
        <taxon>Flammeovirgaceae</taxon>
        <taxon>Flammeovirga</taxon>
    </lineage>
</organism>
<dbReference type="PANTHER" id="PTHR10009">
    <property type="entry name" value="PROTEIN YELLOW-RELATED"/>
    <property type="match status" value="1"/>
</dbReference>
<comment type="caution">
    <text evidence="3">The sequence shown here is derived from an EMBL/GenBank/DDBJ whole genome shotgun (WGS) entry which is preliminary data.</text>
</comment>
<reference evidence="3 4" key="1">
    <citation type="submission" date="2020-04" db="EMBL/GenBank/DDBJ databases">
        <title>Flammeovirga sp. SR4, a novel species isolated from seawater.</title>
        <authorList>
            <person name="Wang X."/>
        </authorList>
    </citation>
    <scope>NUCLEOTIDE SEQUENCE [LARGE SCALE GENOMIC DNA]</scope>
    <source>
        <strain evidence="3 4">ATCC 23126</strain>
    </source>
</reference>
<keyword evidence="2" id="KW-0964">Secreted</keyword>
<evidence type="ECO:0000313" key="4">
    <source>
        <dbReference type="Proteomes" id="UP000576082"/>
    </source>
</evidence>
<accession>A0A7X9RXD9</accession>
<gene>
    <name evidence="3" type="ORF">HHU12_20815</name>
</gene>
<name>A0A7X9RXD9_9BACT</name>
<evidence type="ECO:0008006" key="5">
    <source>
        <dbReference type="Google" id="ProtNLM"/>
    </source>
</evidence>
<evidence type="ECO:0000313" key="3">
    <source>
        <dbReference type="EMBL" id="NME70430.1"/>
    </source>
</evidence>
<dbReference type="Gene3D" id="2.120.10.30">
    <property type="entry name" value="TolB, C-terminal domain"/>
    <property type="match status" value="1"/>
</dbReference>
<dbReference type="GO" id="GO:0005576">
    <property type="term" value="C:extracellular region"/>
    <property type="evidence" value="ECO:0007669"/>
    <property type="project" value="UniProtKB-SubCell"/>
</dbReference>